<accession>A0A9W6XF85</accession>
<reference evidence="2" key="1">
    <citation type="submission" date="2023-04" db="EMBL/GenBank/DDBJ databases">
        <title>Phytophthora lilii NBRC 32176.</title>
        <authorList>
            <person name="Ichikawa N."/>
            <person name="Sato H."/>
            <person name="Tonouchi N."/>
        </authorList>
    </citation>
    <scope>NUCLEOTIDE SEQUENCE</scope>
    <source>
        <strain evidence="2">NBRC 32176</strain>
    </source>
</reference>
<evidence type="ECO:0000313" key="3">
    <source>
        <dbReference type="Proteomes" id="UP001165083"/>
    </source>
</evidence>
<dbReference type="SUPFAM" id="SSF56219">
    <property type="entry name" value="DNase I-like"/>
    <property type="match status" value="1"/>
</dbReference>
<dbReference type="InterPro" id="IPR036691">
    <property type="entry name" value="Endo/exonu/phosph_ase_sf"/>
</dbReference>
<keyword evidence="3" id="KW-1185">Reference proteome</keyword>
<organism evidence="2 3">
    <name type="scientific">Phytophthora lilii</name>
    <dbReference type="NCBI Taxonomy" id="2077276"/>
    <lineage>
        <taxon>Eukaryota</taxon>
        <taxon>Sar</taxon>
        <taxon>Stramenopiles</taxon>
        <taxon>Oomycota</taxon>
        <taxon>Peronosporomycetes</taxon>
        <taxon>Peronosporales</taxon>
        <taxon>Peronosporaceae</taxon>
        <taxon>Phytophthora</taxon>
    </lineage>
</organism>
<dbReference type="Proteomes" id="UP001165083">
    <property type="component" value="Unassembled WGS sequence"/>
</dbReference>
<dbReference type="OrthoDB" id="127466at2759"/>
<dbReference type="AlphaFoldDB" id="A0A9W6XF85"/>
<dbReference type="Pfam" id="PF00078">
    <property type="entry name" value="RVT_1"/>
    <property type="match status" value="1"/>
</dbReference>
<dbReference type="PANTHER" id="PTHR19446">
    <property type="entry name" value="REVERSE TRANSCRIPTASES"/>
    <property type="match status" value="1"/>
</dbReference>
<protein>
    <submittedName>
        <fullName evidence="2">Unnamed protein product</fullName>
    </submittedName>
</protein>
<evidence type="ECO:0000259" key="1">
    <source>
        <dbReference type="Pfam" id="PF00078"/>
    </source>
</evidence>
<gene>
    <name evidence="2" type="ORF">Plil01_001570200</name>
</gene>
<dbReference type="SUPFAM" id="SSF56672">
    <property type="entry name" value="DNA/RNA polymerases"/>
    <property type="match status" value="1"/>
</dbReference>
<name>A0A9W6XF85_9STRA</name>
<evidence type="ECO:0000313" key="2">
    <source>
        <dbReference type="EMBL" id="GMF37268.1"/>
    </source>
</evidence>
<dbReference type="InterPro" id="IPR043502">
    <property type="entry name" value="DNA/RNA_pol_sf"/>
</dbReference>
<dbReference type="InterPro" id="IPR000477">
    <property type="entry name" value="RT_dom"/>
</dbReference>
<dbReference type="EMBL" id="BSXW01001503">
    <property type="protein sequence ID" value="GMF37268.1"/>
    <property type="molecule type" value="Genomic_DNA"/>
</dbReference>
<comment type="caution">
    <text evidence="2">The sequence shown here is derived from an EMBL/GenBank/DDBJ whole genome shotgun (WGS) entry which is preliminary data.</text>
</comment>
<proteinExistence type="predicted"/>
<feature type="domain" description="Reverse transcriptase" evidence="1">
    <location>
        <begin position="531"/>
        <end position="676"/>
    </location>
</feature>
<dbReference type="Gene3D" id="3.60.10.10">
    <property type="entry name" value="Endonuclease/exonuclease/phosphatase"/>
    <property type="match status" value="1"/>
</dbReference>
<sequence length="685" mass="77862">MNGLNASSIQLYQELLTRYQVIAFQETKLTSPASLEDTIYYLHAADSNARGFWSNQESRRFQNRNGVALLFSGAHPFQNLQDVTSTLTTDPLLSNRYLVVSCQLGSQKLFFHVIYAPVSSDARHEFFAALPRDFDDSAVHNVFGDLNTTMDPEFDQARPDTRHDDDAGRAELFDWMIRLGLLDFWRLENPTTREFTGPESKNRIDYCLASVDFYSQFIRSSSHLQGLKSGNSDHVPVSFSASSAEPANSDRLPFKCPTWLLRCPEVQDYLKSSLNRLMASLDPNRNPGCILDEHKRRDRIFLSKECKRRRGATAAQLQALLLTLRSAETDQALYPCEDNRRKVREAKEAFSNFTSALKERNAVNKFDMDVAMAETSSKHFFRRPAAAELKLNITSVDTPGGLSSDPEVIKATHREYWGTLFQSDSRDLGVEPKDFDGNKLHDILQHSDRRLNSGQFAFMEAPLTANDFYYAIKMTARGKAPGPDGLPAEYYQLFPSQWAKVMELVYASQFRKGRMSKFQRRAYISLLFKKGSRSDPKNYRPLTLLNQDAKFGPKALAYRLNQILPSLLNADQFGFVPGRDIRHTLRYFLDLQEHCKVRDSRDPAGAVCLDFAKAFDSVNWEALDIVLSHWGFGENFRHWIKTFFKDTLVQVLINDSPADYFSLGAGVRQGDPLSPGFSCSLLSLF</sequence>